<accession>A0AA35VXW5</accession>
<dbReference type="AlphaFoldDB" id="A0AA35VXW5"/>
<dbReference type="EMBL" id="OX465078">
    <property type="protein sequence ID" value="CAI9270687.1"/>
    <property type="molecule type" value="Genomic_DNA"/>
</dbReference>
<evidence type="ECO:0000256" key="1">
    <source>
        <dbReference type="SAM" id="MobiDB-lite"/>
    </source>
</evidence>
<organism evidence="2 3">
    <name type="scientific">Lactuca saligna</name>
    <name type="common">Willowleaf lettuce</name>
    <dbReference type="NCBI Taxonomy" id="75948"/>
    <lineage>
        <taxon>Eukaryota</taxon>
        <taxon>Viridiplantae</taxon>
        <taxon>Streptophyta</taxon>
        <taxon>Embryophyta</taxon>
        <taxon>Tracheophyta</taxon>
        <taxon>Spermatophyta</taxon>
        <taxon>Magnoliopsida</taxon>
        <taxon>eudicotyledons</taxon>
        <taxon>Gunneridae</taxon>
        <taxon>Pentapetalae</taxon>
        <taxon>asterids</taxon>
        <taxon>campanulids</taxon>
        <taxon>Asterales</taxon>
        <taxon>Asteraceae</taxon>
        <taxon>Cichorioideae</taxon>
        <taxon>Cichorieae</taxon>
        <taxon>Lactucinae</taxon>
        <taxon>Lactuca</taxon>
    </lineage>
</organism>
<evidence type="ECO:0000313" key="2">
    <source>
        <dbReference type="EMBL" id="CAI9270687.1"/>
    </source>
</evidence>
<feature type="region of interest" description="Disordered" evidence="1">
    <location>
        <begin position="15"/>
        <end position="55"/>
    </location>
</feature>
<proteinExistence type="predicted"/>
<keyword evidence="3" id="KW-1185">Reference proteome</keyword>
<evidence type="ECO:0000313" key="3">
    <source>
        <dbReference type="Proteomes" id="UP001177003"/>
    </source>
</evidence>
<protein>
    <submittedName>
        <fullName evidence="2">Uncharacterized protein</fullName>
    </submittedName>
</protein>
<name>A0AA35VXW5_LACSI</name>
<dbReference type="Proteomes" id="UP001177003">
    <property type="component" value="Chromosome 2"/>
</dbReference>
<sequence length="103" mass="11882">MNLDGKFVKMNLEDHGMGHFSIPDDTPRDRPWRRVRQRGRGPEGDDPPMVLTGEELPMDPYSVAQRRFEDNLARSANYTNMSLDHLMAQIHVTRATHFGESYP</sequence>
<reference evidence="2" key="1">
    <citation type="submission" date="2023-04" db="EMBL/GenBank/DDBJ databases">
        <authorList>
            <person name="Vijverberg K."/>
            <person name="Xiong W."/>
            <person name="Schranz E."/>
        </authorList>
    </citation>
    <scope>NUCLEOTIDE SEQUENCE</scope>
</reference>
<gene>
    <name evidence="2" type="ORF">LSALG_LOCUS10983</name>
</gene>